<evidence type="ECO:0000256" key="1">
    <source>
        <dbReference type="SAM" id="Phobius"/>
    </source>
</evidence>
<dbReference type="EMBL" id="JBHTOI010000043">
    <property type="protein sequence ID" value="MFD1418640.1"/>
    <property type="molecule type" value="Genomic_DNA"/>
</dbReference>
<evidence type="ECO:0000313" key="3">
    <source>
        <dbReference type="EMBL" id="MFD1418640.1"/>
    </source>
</evidence>
<organism evidence="3 4">
    <name type="scientific">Companilactobacillus keshanensis</name>
    <dbReference type="NCBI Taxonomy" id="2486003"/>
    <lineage>
        <taxon>Bacteria</taxon>
        <taxon>Bacillati</taxon>
        <taxon>Bacillota</taxon>
        <taxon>Bacilli</taxon>
        <taxon>Lactobacillales</taxon>
        <taxon>Lactobacillaceae</taxon>
        <taxon>Companilactobacillus</taxon>
    </lineage>
</organism>
<protein>
    <submittedName>
        <fullName evidence="3">TVP38/TMEM64 family protein</fullName>
    </submittedName>
</protein>
<feature type="transmembrane region" description="Helical" evidence="1">
    <location>
        <begin position="169"/>
        <end position="190"/>
    </location>
</feature>
<dbReference type="RefSeq" id="WP_125677035.1">
    <property type="nucleotide sequence ID" value="NZ_JBHTOI010000043.1"/>
</dbReference>
<dbReference type="Proteomes" id="UP001597251">
    <property type="component" value="Unassembled WGS sequence"/>
</dbReference>
<gene>
    <name evidence="3" type="ORF">ACFQ42_07795</name>
</gene>
<sequence length="230" mass="25477">MKLWHKVTLITLGILILIGLCLAIWNSYREVIETFVAYAFNRQTLINLLRHQGKHNVILFIAVIAIGSAIPGMPIAAVAVLTGVCFGNWPGVLINIVGIFLGNLLAIYILGKFPHKIKPSKFRPIADHLKNMNHPRLGLSIGYAVPMLPTLLVNYAAIEMHMSLRNKALCIFIGSVPVSFLYAFGGNALLLGNTKTVVITLVLIVLLFGLYEIIRRDQRIIKSKLQENAE</sequence>
<keyword evidence="1" id="KW-0812">Transmembrane</keyword>
<reference evidence="4" key="1">
    <citation type="journal article" date="2019" name="Int. J. Syst. Evol. Microbiol.">
        <title>The Global Catalogue of Microorganisms (GCM) 10K type strain sequencing project: providing services to taxonomists for standard genome sequencing and annotation.</title>
        <authorList>
            <consortium name="The Broad Institute Genomics Platform"/>
            <consortium name="The Broad Institute Genome Sequencing Center for Infectious Disease"/>
            <person name="Wu L."/>
            <person name="Ma J."/>
        </authorList>
    </citation>
    <scope>NUCLEOTIDE SEQUENCE [LARGE SCALE GENOMIC DNA]</scope>
    <source>
        <strain evidence="4">CCM 8936</strain>
    </source>
</reference>
<feature type="transmembrane region" description="Helical" evidence="1">
    <location>
        <begin position="92"/>
        <end position="111"/>
    </location>
</feature>
<keyword evidence="4" id="KW-1185">Reference proteome</keyword>
<keyword evidence="1" id="KW-1133">Transmembrane helix</keyword>
<proteinExistence type="predicted"/>
<name>A0ABW4BVL0_9LACO</name>
<dbReference type="InterPro" id="IPR032816">
    <property type="entry name" value="VTT_dom"/>
</dbReference>
<feature type="transmembrane region" description="Helical" evidence="1">
    <location>
        <begin position="57"/>
        <end position="80"/>
    </location>
</feature>
<keyword evidence="1" id="KW-0472">Membrane</keyword>
<evidence type="ECO:0000259" key="2">
    <source>
        <dbReference type="Pfam" id="PF09335"/>
    </source>
</evidence>
<feature type="transmembrane region" description="Helical" evidence="1">
    <location>
        <begin position="137"/>
        <end position="157"/>
    </location>
</feature>
<feature type="domain" description="VTT" evidence="2">
    <location>
        <begin position="74"/>
        <end position="187"/>
    </location>
</feature>
<dbReference type="Pfam" id="PF09335">
    <property type="entry name" value="VTT_dom"/>
    <property type="match status" value="1"/>
</dbReference>
<comment type="caution">
    <text evidence="3">The sequence shown here is derived from an EMBL/GenBank/DDBJ whole genome shotgun (WGS) entry which is preliminary data.</text>
</comment>
<evidence type="ECO:0000313" key="4">
    <source>
        <dbReference type="Proteomes" id="UP001597251"/>
    </source>
</evidence>
<feature type="transmembrane region" description="Helical" evidence="1">
    <location>
        <begin position="196"/>
        <end position="214"/>
    </location>
</feature>
<accession>A0ABW4BVL0</accession>